<accession>A0A8M1KMK1</accession>
<dbReference type="Pfam" id="PF12714">
    <property type="entry name" value="TILa"/>
    <property type="match status" value="3"/>
</dbReference>
<feature type="domain" description="VWFD" evidence="4">
    <location>
        <begin position="91"/>
        <end position="271"/>
    </location>
</feature>
<dbReference type="CDD" id="cd19941">
    <property type="entry name" value="TIL"/>
    <property type="match status" value="3"/>
</dbReference>
<keyword evidence="5" id="KW-1185">Reference proteome</keyword>
<name>A0A8M1KMK1_CLUHA</name>
<keyword evidence="1" id="KW-0677">Repeat</keyword>
<organism evidence="5 6">
    <name type="scientific">Clupea harengus</name>
    <name type="common">Atlantic herring</name>
    <dbReference type="NCBI Taxonomy" id="7950"/>
    <lineage>
        <taxon>Eukaryota</taxon>
        <taxon>Metazoa</taxon>
        <taxon>Chordata</taxon>
        <taxon>Craniata</taxon>
        <taxon>Vertebrata</taxon>
        <taxon>Euteleostomi</taxon>
        <taxon>Actinopterygii</taxon>
        <taxon>Neopterygii</taxon>
        <taxon>Teleostei</taxon>
        <taxon>Clupei</taxon>
        <taxon>Clupeiformes</taxon>
        <taxon>Clupeoidei</taxon>
        <taxon>Clupeidae</taxon>
        <taxon>Clupea</taxon>
    </lineage>
</organism>
<evidence type="ECO:0000256" key="3">
    <source>
        <dbReference type="ARBA" id="ARBA00023180"/>
    </source>
</evidence>
<dbReference type="Pfam" id="PF08742">
    <property type="entry name" value="C8"/>
    <property type="match status" value="3"/>
</dbReference>
<dbReference type="InterPro" id="IPR002919">
    <property type="entry name" value="TIL_dom"/>
</dbReference>
<dbReference type="KEGG" id="char:122133291"/>
<sequence>ASTCQLPCVEGCQCDKGFVLSVDKCVPETSCGCTHKGRYYPPGKTFWTDNTCSKKCTCNSGNLQCTDTKCKSSEVCSLRNGVRDCYPLSYATCWGSGDPHYRSFDGKRFDFQGTCTYYLSKLVNTEDPTLKPFEVQVQNENRGRNKAVAYTKTVLIKVYGHTIVLSSDNPGRVLLNVFVNLPITLEEGRLSIFRRGRTGVVKTEFGLEVQYDWRSYVSVTLPSTYSGVVGGLCGNLNGNGHDDMLTPNNTNAKNPTKFGISWKVKDDPRCKDTCEGQKCPVCDINAEANKDFRTACSILKNKAGPFKDCHSKVNPEQYYNDCVYDMCMYNGHSSALCNALSTYTTVCQEAKARIYVWRTKTFCPLACRANSHYEVCMSGCSEMCRGAEEPESCESAPCREGCECDDNFAQSDGQCVAEDQCGCEHKGRYYQQGHVFFLGDQCTGRCVCGNDGRVQCQSNFSCGPHEVCRIQDGTKACFPTARAACSVSGRGHYSSFDNRRFSVPGNCVYKMAEVVKDQDGKRVPFSVVVHQDSAPNHPTVTRSVQIQVNDYNIIMLPGRIWEVTLDGIRVNLPLQLDDGKVRAYQNGLFIILLTDFGLEVTYDTVSMVRVEMPSSYKGVLLGLCGNYNDNPADDFALPNGTKALSAEDFAKGWVVAQEGVKCQTGCGSQCPTPPPGIPEESKKLCEILKDIKGPFSKCHTTVPPQEYFNKCEKDLSDQGGSKDVLCQHLQNYVAVCQESGASVDSWRNETFCPMKCPKDSQYELCADTCSTTCASLTTPQKCSHCQEGCECVDGFAFDAGTCKPFGKCGCVADGRYYKSGEAVVREDCTENCTCVDGVFSCEQTQCTAEQVCDIRGGVRNCYQLDPCEAKKCREKERCVTNGTNVQCVAESKATCWVMGDPHYRSFDGKLFSFQGSCIYTLVQTTGLDSTLTPFSIVTETEMENLHRGSYVKTATISIEGVKIVVVYQDPGTVVVDGSTFKLPLTLKSGKIRITQKSYQGFINTDFGVDIVFDWGEVLQVTVPSSYHNNLEGMCGTYNGDQADDFSMPDSTPLTNLTKWAEAWSLPESNRTCWHSCQGECPVCTAEDEALYRQKDYCGEIGEKNGAFSACHAKVLPGKLLNDCLYNMCIHDGDNRMLCRVMNNYAKICQMNGAEISKQWLQTLDC</sequence>
<dbReference type="SMART" id="SM00832">
    <property type="entry name" value="C8"/>
    <property type="match status" value="3"/>
</dbReference>
<feature type="domain" description="VWFD" evidence="4">
    <location>
        <begin position="893"/>
        <end position="1073"/>
    </location>
</feature>
<proteinExistence type="predicted"/>
<dbReference type="InterPro" id="IPR001846">
    <property type="entry name" value="VWF_type-D"/>
</dbReference>
<feature type="domain" description="VWFD" evidence="4">
    <location>
        <begin position="483"/>
        <end position="663"/>
    </location>
</feature>
<dbReference type="GO" id="GO:0005615">
    <property type="term" value="C:extracellular space"/>
    <property type="evidence" value="ECO:0007669"/>
    <property type="project" value="TreeGrafter"/>
</dbReference>
<dbReference type="Pfam" id="PF00094">
    <property type="entry name" value="VWD"/>
    <property type="match status" value="3"/>
</dbReference>
<dbReference type="GeneID" id="122133291"/>
<gene>
    <name evidence="6" type="primary">LOC122133291</name>
</gene>
<dbReference type="OrthoDB" id="6236007at2759"/>
<dbReference type="PANTHER" id="PTHR11339">
    <property type="entry name" value="EXTRACELLULAR MATRIX GLYCOPROTEIN RELATED"/>
    <property type="match status" value="1"/>
</dbReference>
<dbReference type="Pfam" id="PF01826">
    <property type="entry name" value="TIL"/>
    <property type="match status" value="2"/>
</dbReference>
<keyword evidence="3" id="KW-0325">Glycoprotein</keyword>
<dbReference type="SMART" id="SM00215">
    <property type="entry name" value="VWC_out"/>
    <property type="match status" value="3"/>
</dbReference>
<dbReference type="InterPro" id="IPR001007">
    <property type="entry name" value="VWF_dom"/>
</dbReference>
<dbReference type="GO" id="GO:0031012">
    <property type="term" value="C:extracellular matrix"/>
    <property type="evidence" value="ECO:0007669"/>
    <property type="project" value="TreeGrafter"/>
</dbReference>
<feature type="non-terminal residue" evidence="6">
    <location>
        <position position="1"/>
    </location>
</feature>
<dbReference type="PROSITE" id="PS51233">
    <property type="entry name" value="VWFD"/>
    <property type="match status" value="3"/>
</dbReference>
<keyword evidence="2" id="KW-1015">Disulfide bond</keyword>
<evidence type="ECO:0000313" key="6">
    <source>
        <dbReference type="RefSeq" id="XP_042565102.1"/>
    </source>
</evidence>
<protein>
    <submittedName>
        <fullName evidence="6">IgGFc-binding protein-like</fullName>
    </submittedName>
</protein>
<dbReference type="InterPro" id="IPR025615">
    <property type="entry name" value="TILa_dom"/>
</dbReference>
<evidence type="ECO:0000256" key="1">
    <source>
        <dbReference type="ARBA" id="ARBA00022737"/>
    </source>
</evidence>
<evidence type="ECO:0000259" key="4">
    <source>
        <dbReference type="PROSITE" id="PS51233"/>
    </source>
</evidence>
<dbReference type="SMART" id="SM00216">
    <property type="entry name" value="VWD"/>
    <property type="match status" value="3"/>
</dbReference>
<dbReference type="PANTHER" id="PTHR11339:SF244">
    <property type="entry name" value="IGGFC-BINDING PROTEIN"/>
    <property type="match status" value="1"/>
</dbReference>
<evidence type="ECO:0000256" key="2">
    <source>
        <dbReference type="ARBA" id="ARBA00023157"/>
    </source>
</evidence>
<reference evidence="6" key="1">
    <citation type="submission" date="2025-08" db="UniProtKB">
        <authorList>
            <consortium name="RefSeq"/>
        </authorList>
    </citation>
    <scope>IDENTIFICATION</scope>
</reference>
<dbReference type="InterPro" id="IPR014853">
    <property type="entry name" value="VWF/SSPO/ZAN-like_Cys-rich_dom"/>
</dbReference>
<dbReference type="AlphaFoldDB" id="A0A8M1KMK1"/>
<dbReference type="RefSeq" id="XP_042565102.1">
    <property type="nucleotide sequence ID" value="XM_042709168.1"/>
</dbReference>
<dbReference type="Proteomes" id="UP000515152">
    <property type="component" value="Chromosome 11"/>
</dbReference>
<evidence type="ECO:0000313" key="5">
    <source>
        <dbReference type="Proteomes" id="UP000515152"/>
    </source>
</evidence>
<dbReference type="InterPro" id="IPR050780">
    <property type="entry name" value="Mucin_vWF_Thrombospondin_sf"/>
</dbReference>